<feature type="non-terminal residue" evidence="1">
    <location>
        <position position="1"/>
    </location>
</feature>
<dbReference type="EMBL" id="LAZR01022490">
    <property type="protein sequence ID" value="KKL81690.1"/>
    <property type="molecule type" value="Genomic_DNA"/>
</dbReference>
<reference evidence="1" key="1">
    <citation type="journal article" date="2015" name="Nature">
        <title>Complex archaea that bridge the gap between prokaryotes and eukaryotes.</title>
        <authorList>
            <person name="Spang A."/>
            <person name="Saw J.H."/>
            <person name="Jorgensen S.L."/>
            <person name="Zaremba-Niedzwiedzka K."/>
            <person name="Martijn J."/>
            <person name="Lind A.E."/>
            <person name="van Eijk R."/>
            <person name="Schleper C."/>
            <person name="Guy L."/>
            <person name="Ettema T.J."/>
        </authorList>
    </citation>
    <scope>NUCLEOTIDE SEQUENCE</scope>
</reference>
<protein>
    <submittedName>
        <fullName evidence="1">Uncharacterized protein</fullName>
    </submittedName>
</protein>
<name>A0A0F9HJ39_9ZZZZ</name>
<proteinExistence type="predicted"/>
<comment type="caution">
    <text evidence="1">The sequence shown here is derived from an EMBL/GenBank/DDBJ whole genome shotgun (WGS) entry which is preliminary data.</text>
</comment>
<sequence length="24" mass="2693">ATGRAEKALSRKLEKKTIQNVYMG</sequence>
<organism evidence="1">
    <name type="scientific">marine sediment metagenome</name>
    <dbReference type="NCBI Taxonomy" id="412755"/>
    <lineage>
        <taxon>unclassified sequences</taxon>
        <taxon>metagenomes</taxon>
        <taxon>ecological metagenomes</taxon>
    </lineage>
</organism>
<dbReference type="AlphaFoldDB" id="A0A0F9HJ39"/>
<accession>A0A0F9HJ39</accession>
<gene>
    <name evidence="1" type="ORF">LCGC14_1992260</name>
</gene>
<evidence type="ECO:0000313" key="1">
    <source>
        <dbReference type="EMBL" id="KKL81690.1"/>
    </source>
</evidence>